<evidence type="ECO:0000313" key="1">
    <source>
        <dbReference type="EMBL" id="RWX47828.1"/>
    </source>
</evidence>
<reference evidence="1 2" key="1">
    <citation type="submission" date="2017-01" db="EMBL/GenBank/DDBJ databases">
        <title>The cable genome- insights into the physiology and evolution of filamentous bacteria capable of sulfide oxidation via long distance electron transfer.</title>
        <authorList>
            <person name="Schreiber L."/>
            <person name="Bjerg J.T."/>
            <person name="Boggild A."/>
            <person name="Van De Vossenberg J."/>
            <person name="Meysman F."/>
            <person name="Nielsen L.P."/>
            <person name="Schramm A."/>
            <person name="Kjeldsen K.U."/>
        </authorList>
    </citation>
    <scope>NUCLEOTIDE SEQUENCE [LARGE SCALE GENOMIC DNA]</scope>
    <source>
        <strain evidence="1">MCF</strain>
    </source>
</reference>
<dbReference type="Proteomes" id="UP000287853">
    <property type="component" value="Unassembled WGS sequence"/>
</dbReference>
<protein>
    <submittedName>
        <fullName evidence="1">Uncharacterized protein</fullName>
    </submittedName>
</protein>
<keyword evidence="2" id="KW-1185">Reference proteome</keyword>
<sequence length="37" mass="4325">MAWATICTFAFNRRKTSICSLSRTIRSLPYSSRVIMR</sequence>
<proteinExistence type="predicted"/>
<dbReference type="AlphaFoldDB" id="A0A444J426"/>
<comment type="caution">
    <text evidence="1">The sequence shown here is derived from an EMBL/GenBank/DDBJ whole genome shotgun (WGS) entry which is preliminary data.</text>
</comment>
<gene>
    <name evidence="1" type="ORF">H206_05578</name>
</gene>
<name>A0A444J426_9BACT</name>
<accession>A0A444J426</accession>
<evidence type="ECO:0000313" key="2">
    <source>
        <dbReference type="Proteomes" id="UP000287853"/>
    </source>
</evidence>
<dbReference type="EMBL" id="MTKO01000020">
    <property type="protein sequence ID" value="RWX47828.1"/>
    <property type="molecule type" value="Genomic_DNA"/>
</dbReference>
<organism evidence="1 2">
    <name type="scientific">Candidatus Electrothrix aarhusensis</name>
    <dbReference type="NCBI Taxonomy" id="1859131"/>
    <lineage>
        <taxon>Bacteria</taxon>
        <taxon>Pseudomonadati</taxon>
        <taxon>Thermodesulfobacteriota</taxon>
        <taxon>Desulfobulbia</taxon>
        <taxon>Desulfobulbales</taxon>
        <taxon>Desulfobulbaceae</taxon>
        <taxon>Candidatus Electrothrix</taxon>
    </lineage>
</organism>